<dbReference type="PROSITE" id="PS50893">
    <property type="entry name" value="ABC_TRANSPORTER_2"/>
    <property type="match status" value="1"/>
</dbReference>
<dbReference type="SUPFAM" id="SSF52540">
    <property type="entry name" value="P-loop containing nucleoside triphosphate hydrolases"/>
    <property type="match status" value="1"/>
</dbReference>
<dbReference type="Gene3D" id="3.40.50.300">
    <property type="entry name" value="P-loop containing nucleotide triphosphate hydrolases"/>
    <property type="match status" value="1"/>
</dbReference>
<evidence type="ECO:0000313" key="6">
    <source>
        <dbReference type="Proteomes" id="UP000245506"/>
    </source>
</evidence>
<proteinExistence type="predicted"/>
<keyword evidence="6" id="KW-1185">Reference proteome</keyword>
<dbReference type="InterPro" id="IPR013563">
    <property type="entry name" value="Oligopep_ABC_C"/>
</dbReference>
<dbReference type="Proteomes" id="UP000245506">
    <property type="component" value="Unassembled WGS sequence"/>
</dbReference>
<evidence type="ECO:0000259" key="4">
    <source>
        <dbReference type="PROSITE" id="PS50893"/>
    </source>
</evidence>
<dbReference type="PANTHER" id="PTHR42764">
    <property type="entry name" value="PHOSPHONATES UTILIZATION ATP-BINDING PROTEIN PHNK-RELATED"/>
    <property type="match status" value="1"/>
</dbReference>
<dbReference type="GO" id="GO:0019700">
    <property type="term" value="P:organic phosphonate catabolic process"/>
    <property type="evidence" value="ECO:0007669"/>
    <property type="project" value="TreeGrafter"/>
</dbReference>
<dbReference type="NCBIfam" id="TIGR02323">
    <property type="entry name" value="CP_lyasePhnK"/>
    <property type="match status" value="1"/>
</dbReference>
<dbReference type="PANTHER" id="PTHR42764:SF1">
    <property type="entry name" value="PHOSPHONATES UTILIZATION ATP-BINDING PROTEIN PHNK-RELATED"/>
    <property type="match status" value="1"/>
</dbReference>
<evidence type="ECO:0000256" key="1">
    <source>
        <dbReference type="ARBA" id="ARBA00022448"/>
    </source>
</evidence>
<dbReference type="GO" id="GO:0005524">
    <property type="term" value="F:ATP binding"/>
    <property type="evidence" value="ECO:0007669"/>
    <property type="project" value="UniProtKB-KW"/>
</dbReference>
<keyword evidence="5" id="KW-0456">Lyase</keyword>
<dbReference type="InterPro" id="IPR012700">
    <property type="entry name" value="PhnK"/>
</dbReference>
<dbReference type="InterPro" id="IPR003439">
    <property type="entry name" value="ABC_transporter-like_ATP-bd"/>
</dbReference>
<dbReference type="Pfam" id="PF08352">
    <property type="entry name" value="oligo_HPY"/>
    <property type="match status" value="1"/>
</dbReference>
<protein>
    <submittedName>
        <fullName evidence="5">Phosphonate C-P lyase system protein PhnK</fullName>
    </submittedName>
</protein>
<organism evidence="5 6">
    <name type="scientific">Leucothrix arctica</name>
    <dbReference type="NCBI Taxonomy" id="1481894"/>
    <lineage>
        <taxon>Bacteria</taxon>
        <taxon>Pseudomonadati</taxon>
        <taxon>Pseudomonadota</taxon>
        <taxon>Gammaproteobacteria</taxon>
        <taxon>Thiotrichales</taxon>
        <taxon>Thiotrichaceae</taxon>
        <taxon>Leucothrix</taxon>
    </lineage>
</organism>
<keyword evidence="1" id="KW-0813">Transport</keyword>
<dbReference type="CDD" id="cd03257">
    <property type="entry name" value="ABC_NikE_OppD_transporters"/>
    <property type="match status" value="1"/>
</dbReference>
<evidence type="ECO:0000256" key="3">
    <source>
        <dbReference type="ARBA" id="ARBA00022840"/>
    </source>
</evidence>
<gene>
    <name evidence="5" type="primary">phnK</name>
    <name evidence="5" type="ORF">DKT75_09495</name>
</gene>
<dbReference type="InterPro" id="IPR003593">
    <property type="entry name" value="AAA+_ATPase"/>
</dbReference>
<dbReference type="InterPro" id="IPR027417">
    <property type="entry name" value="P-loop_NTPase"/>
</dbReference>
<name>A0A317CCV6_9GAMM</name>
<dbReference type="AlphaFoldDB" id="A0A317CCV6"/>
<dbReference type="GO" id="GO:0015833">
    <property type="term" value="P:peptide transport"/>
    <property type="evidence" value="ECO:0007669"/>
    <property type="project" value="InterPro"/>
</dbReference>
<evidence type="ECO:0000256" key="2">
    <source>
        <dbReference type="ARBA" id="ARBA00022741"/>
    </source>
</evidence>
<dbReference type="GO" id="GO:0016829">
    <property type="term" value="F:lyase activity"/>
    <property type="evidence" value="ECO:0007669"/>
    <property type="project" value="UniProtKB-KW"/>
</dbReference>
<dbReference type="GO" id="GO:0016887">
    <property type="term" value="F:ATP hydrolysis activity"/>
    <property type="evidence" value="ECO:0007669"/>
    <property type="project" value="InterPro"/>
</dbReference>
<dbReference type="EMBL" id="QGKL01000029">
    <property type="protein sequence ID" value="PWQ96219.1"/>
    <property type="molecule type" value="Genomic_DNA"/>
</dbReference>
<keyword evidence="3" id="KW-0067">ATP-binding</keyword>
<dbReference type="PIRSF" id="PIRSF037116">
    <property type="entry name" value="CP_lyase_PhnK"/>
    <property type="match status" value="1"/>
</dbReference>
<dbReference type="OrthoDB" id="9784450at2"/>
<dbReference type="SMART" id="SM00382">
    <property type="entry name" value="AAA"/>
    <property type="match status" value="1"/>
</dbReference>
<evidence type="ECO:0000313" key="5">
    <source>
        <dbReference type="EMBL" id="PWQ96219.1"/>
    </source>
</evidence>
<dbReference type="RefSeq" id="WP_109823191.1">
    <property type="nucleotide sequence ID" value="NZ_QGKL01000029.1"/>
</dbReference>
<reference evidence="5 6" key="1">
    <citation type="submission" date="2018-05" db="EMBL/GenBank/DDBJ databases">
        <title>Leucothrix arctica sp. nov., isolated from Arctic seawater.</title>
        <authorList>
            <person name="Choi A."/>
            <person name="Baek K."/>
        </authorList>
    </citation>
    <scope>NUCLEOTIDE SEQUENCE [LARGE SCALE GENOMIC DNA]</scope>
    <source>
        <strain evidence="5 6">IMCC9719</strain>
    </source>
</reference>
<keyword evidence="2" id="KW-0547">Nucleotide-binding</keyword>
<feature type="domain" description="ABC transporter" evidence="4">
    <location>
        <begin position="7"/>
        <end position="252"/>
    </location>
</feature>
<accession>A0A317CCV6</accession>
<dbReference type="FunFam" id="3.40.50.300:FF:001017">
    <property type="entry name" value="Phosphonate C-P lyase system protein PhnK"/>
    <property type="match status" value="1"/>
</dbReference>
<dbReference type="InterPro" id="IPR017871">
    <property type="entry name" value="ABC_transporter-like_CS"/>
</dbReference>
<dbReference type="Pfam" id="PF00005">
    <property type="entry name" value="ABC_tran"/>
    <property type="match status" value="1"/>
</dbReference>
<sequence>MIEQALLKVEDLAVHYGDYVACEQINFELFPGEVLGVVGESGSGKTSLLKALSTQLTPDAGRVEYFSDIKGLLDLYELPESQRRQLTRSEWGVVHQSPRDGLRLNVSAGANIGERLMENGERNYGSIRQQAETWLENVEIDIDRIDDMPTTFSGGMQQRLQIARNLVTHPKLIFMDEPTGGLDVSVQARLLDLLKKLVSQYNLSVIIVTHDLAVARLLAHRLMVMQRGRVVETGLTDQVLDDPQHPYTQLLVSSVLQP</sequence>
<comment type="caution">
    <text evidence="5">The sequence shown here is derived from an EMBL/GenBank/DDBJ whole genome shotgun (WGS) entry which is preliminary data.</text>
</comment>
<dbReference type="PROSITE" id="PS00211">
    <property type="entry name" value="ABC_TRANSPORTER_1"/>
    <property type="match status" value="1"/>
</dbReference>